<dbReference type="AlphaFoldDB" id="A0A1E3XD01"/>
<sequence length="50" mass="5918">MTKDTERMYKLQITNSKLQTIYNTKITMTKSHKGVTKCLEFWTLEFGICL</sequence>
<reference evidence="1 2" key="1">
    <citation type="submission" date="2016-07" db="EMBL/GenBank/DDBJ databases">
        <title>Draft genome of Scalindua rubra, obtained from a brine-seawater interface in the Red Sea, sheds light on salt adaptation in anammox bacteria.</title>
        <authorList>
            <person name="Speth D.R."/>
            <person name="Lagkouvardos I."/>
            <person name="Wang Y."/>
            <person name="Qian P.-Y."/>
            <person name="Dutilh B.E."/>
            <person name="Jetten M.S."/>
        </authorList>
    </citation>
    <scope>NUCLEOTIDE SEQUENCE [LARGE SCALE GENOMIC DNA]</scope>
    <source>
        <strain evidence="1">BSI-1</strain>
    </source>
</reference>
<dbReference type="EMBL" id="MAYW01000026">
    <property type="protein sequence ID" value="ODS33502.1"/>
    <property type="molecule type" value="Genomic_DNA"/>
</dbReference>
<gene>
    <name evidence="1" type="ORF">SCARUB_01326</name>
</gene>
<evidence type="ECO:0000313" key="2">
    <source>
        <dbReference type="Proteomes" id="UP000094056"/>
    </source>
</evidence>
<protein>
    <submittedName>
        <fullName evidence="1">Uncharacterized protein</fullName>
    </submittedName>
</protein>
<comment type="caution">
    <text evidence="1">The sequence shown here is derived from an EMBL/GenBank/DDBJ whole genome shotgun (WGS) entry which is preliminary data.</text>
</comment>
<name>A0A1E3XD01_9BACT</name>
<proteinExistence type="predicted"/>
<organism evidence="1 2">
    <name type="scientific">Candidatus Scalindua rubra</name>
    <dbReference type="NCBI Taxonomy" id="1872076"/>
    <lineage>
        <taxon>Bacteria</taxon>
        <taxon>Pseudomonadati</taxon>
        <taxon>Planctomycetota</taxon>
        <taxon>Candidatus Brocadiia</taxon>
        <taxon>Candidatus Brocadiales</taxon>
        <taxon>Candidatus Scalinduaceae</taxon>
        <taxon>Candidatus Scalindua</taxon>
    </lineage>
</organism>
<dbReference type="Proteomes" id="UP000094056">
    <property type="component" value="Unassembled WGS sequence"/>
</dbReference>
<accession>A0A1E3XD01</accession>
<evidence type="ECO:0000313" key="1">
    <source>
        <dbReference type="EMBL" id="ODS33502.1"/>
    </source>
</evidence>